<evidence type="ECO:0000313" key="1">
    <source>
        <dbReference type="EMBL" id="KAA8646421.1"/>
    </source>
</evidence>
<evidence type="ECO:0000313" key="2">
    <source>
        <dbReference type="Proteomes" id="UP000324241"/>
    </source>
</evidence>
<reference evidence="1 2" key="1">
    <citation type="submission" date="2019-08" db="EMBL/GenBank/DDBJ databases">
        <title>The genome sequence of a newly discovered highly antifungal drug resistant Aspergillus species, Aspergillus tanneri NIH 1004.</title>
        <authorList>
            <person name="Mounaud S."/>
            <person name="Singh I."/>
            <person name="Joardar V."/>
            <person name="Pakala S."/>
            <person name="Pakala S."/>
            <person name="Venepally P."/>
            <person name="Chung J.K."/>
            <person name="Losada L."/>
            <person name="Nierman W.C."/>
        </authorList>
    </citation>
    <scope>NUCLEOTIDE SEQUENCE [LARGE SCALE GENOMIC DNA]</scope>
    <source>
        <strain evidence="1 2">NIH1004</strain>
    </source>
</reference>
<accession>A0A5M9MHG2</accession>
<dbReference type="EMBL" id="QUQM01000007">
    <property type="protein sequence ID" value="KAA8646421.1"/>
    <property type="molecule type" value="Genomic_DNA"/>
</dbReference>
<name>A0A5M9MHG2_9EURO</name>
<gene>
    <name evidence="1" type="ORF">ATNIH1004_007851</name>
</gene>
<organism evidence="1 2">
    <name type="scientific">Aspergillus tanneri</name>
    <dbReference type="NCBI Taxonomy" id="1220188"/>
    <lineage>
        <taxon>Eukaryota</taxon>
        <taxon>Fungi</taxon>
        <taxon>Dikarya</taxon>
        <taxon>Ascomycota</taxon>
        <taxon>Pezizomycotina</taxon>
        <taxon>Eurotiomycetes</taxon>
        <taxon>Eurotiomycetidae</taxon>
        <taxon>Eurotiales</taxon>
        <taxon>Aspergillaceae</taxon>
        <taxon>Aspergillus</taxon>
        <taxon>Aspergillus subgen. Circumdati</taxon>
    </lineage>
</organism>
<sequence length="103" mass="10989">MSGFASIDPASPSDAPQILFQGDTRQQQGDRLSCESGSPKNGLRCGNDEVCGDGGRAIKGWAQQRPFGGAGWIRGCKDEIEMDGLMEQGLLFNLKGEVRLICG</sequence>
<proteinExistence type="predicted"/>
<dbReference type="AlphaFoldDB" id="A0A5M9MHG2"/>
<dbReference type="Proteomes" id="UP000324241">
    <property type="component" value="Unassembled WGS sequence"/>
</dbReference>
<dbReference type="GeneID" id="54330553"/>
<protein>
    <submittedName>
        <fullName evidence="1">Uncharacterized protein</fullName>
    </submittedName>
</protein>
<comment type="caution">
    <text evidence="1">The sequence shown here is derived from an EMBL/GenBank/DDBJ whole genome shotgun (WGS) entry which is preliminary data.</text>
</comment>
<dbReference type="RefSeq" id="XP_033425782.1">
    <property type="nucleotide sequence ID" value="XM_033572467.1"/>
</dbReference>